<reference evidence="1 2" key="1">
    <citation type="journal article" date="2014" name="Genome Announc.">
        <title>Draft Genome Sequence of Marine Flavobacterium Jejuia pallidilutea Strain 11shimoA1 and Pigmentation Mutants.</title>
        <authorList>
            <person name="Takatani N."/>
            <person name="Nakanishi M."/>
            <person name="Meirelles P."/>
            <person name="Mino S."/>
            <person name="Suda W."/>
            <person name="Oshima K."/>
            <person name="Hattori M."/>
            <person name="Ohkuma M."/>
            <person name="Hosokawa M."/>
            <person name="Miyashita K."/>
            <person name="Thompson F.L."/>
            <person name="Niwa A."/>
            <person name="Sawabe T."/>
            <person name="Sawabe T."/>
        </authorList>
    </citation>
    <scope>NUCLEOTIDE SEQUENCE [LARGE SCALE GENOMIC DNA]</scope>
    <source>
        <strain evidence="1 2">JCM 19301</strain>
    </source>
</reference>
<dbReference type="AlphaFoldDB" id="A0A090VQJ0"/>
<dbReference type="EMBL" id="BBNR01000004">
    <property type="protein sequence ID" value="GAL66288.1"/>
    <property type="molecule type" value="Genomic_DNA"/>
</dbReference>
<protein>
    <submittedName>
        <fullName evidence="1">Uncharacterized protein</fullName>
    </submittedName>
</protein>
<comment type="caution">
    <text evidence="1">The sequence shown here is derived from an EMBL/GenBank/DDBJ whole genome shotgun (WGS) entry which is preliminary data.</text>
</comment>
<gene>
    <name evidence="1" type="ORF">JCM19301_2383</name>
</gene>
<dbReference type="RefSeq" id="WP_369385000.1">
    <property type="nucleotide sequence ID" value="NZ_BBNR01000004.1"/>
</dbReference>
<evidence type="ECO:0000313" key="2">
    <source>
        <dbReference type="Proteomes" id="UP000029641"/>
    </source>
</evidence>
<accession>A0A090VQJ0</accession>
<name>A0A090VQJ0_9FLAO</name>
<evidence type="ECO:0000313" key="1">
    <source>
        <dbReference type="EMBL" id="GAL66288.1"/>
    </source>
</evidence>
<proteinExistence type="predicted"/>
<organism evidence="1 2">
    <name type="scientific">Jejuia pallidilutea</name>
    <dbReference type="NCBI Taxonomy" id="504487"/>
    <lineage>
        <taxon>Bacteria</taxon>
        <taxon>Pseudomonadati</taxon>
        <taxon>Bacteroidota</taxon>
        <taxon>Flavobacteriia</taxon>
        <taxon>Flavobacteriales</taxon>
        <taxon>Flavobacteriaceae</taxon>
        <taxon>Jejuia</taxon>
    </lineage>
</organism>
<sequence length="192" mass="21631">MGNNNLGFLATQNDRAQDIENKLAASNFSYSPNKALDISGFGIFNSSRVDLRQKSSVKYTNPNLGIPDEDTDQMTTQRSDIGLLKLSARYKPNINNQMDYDVLGRITKESQDRSLLSSVLGATNQLEENTPYSINQNLNYYYTLNETNIFALEVQHLLQDEDPIYNAILEDKASYENVADNLGLDPDQIVQH</sequence>
<dbReference type="Proteomes" id="UP000029641">
    <property type="component" value="Unassembled WGS sequence"/>
</dbReference>